<sequence length="3863" mass="442052">MSYTAQLDAFVSRINDNKTDYTKQHSILSELLDTIETFNGAAEYEYFLTHLIPIFNKTLNDTPISFISSSPEHKLRNSILEILHRSIMNETFQPFAEDILNTLTKILIEENEDNGVLCMKIITSLHKAYKSKLADKVKPFVEIIGQIYDNMPKTVQEVFNQDTTTTTADEEEQDKSTTDISPFEETPTASNKSLRKAMFSFKTLAECPITMVSLYSSYKALVQSSLSIFLPKIITILTLQVEQQKQYRQESPNQIVTSISPKITNRQAYSDFILGQVKAASFLAYVFIRGYANQYLNSEQSKSVPDVILRLLQDCPAELSVARKELLHATRHILSTPFRVQFIPQIELLFNEKILIGDGLTSYETLRPLAYSTVADFIHNVRNELTPKQIWSTVNIYCDLLKDDSLALTVQIMSAKLLLNLVERIMKLPNKLEGRQLFLIIIDSYAKRFESLNRKYKFIIAKHKEFERKKGLKEKEAKLAIERYSKKQPESKLVDEDKMDVDQEEVVIDEDEDKMDEDKKIEEEEPEKKEEEDDEETFPLDLFNIDSHSPIASYPVTSNTDLLKDARYLFKTLMTFLKSVIFGLKNCNPPVPPQPTPDPKNPGQQVNYDKWNDSAKLISYEEVNILRALFRGGITCLRFFSVSKPKPSIQQAKAFDFSTGGPNLPITSSKEEKDLMEIFATIFIHVDPASFNEIVSSELPFMFESMLENAALLHLPQFFLASEVTSANFSSILISFLRDNLDQLGSADLIKSNILIRLFKLCFMSVNLFPTTNETVILPHLNYLILESLKLGTKAEEPIVYSYLVRILFRSISGGRFENLYKEIMPILPVLLENLNKMIANTRRPYERDIYVELCLTVPVRLSVLVPHLNYLTRPLVYALNGSQELVSQGLRTFELCVDNLTAEYFDPMIEPVIDDIMAALWKHLEPVPYHHQHSHTAIRILGKLGGRNHRHFKPGEKLATQSELDQEVKALFTIHGLNGQVPISITPGVESAIKLLEDVRLKEHYRISAFNYLASILKLFINNSRIDEGFVGYIEQAIEVLKSDKLEDHTGTDQEANGGSSGRINGMELEPSGIKDSAKLDRQQKLFSKLLEMMFYSVSIPELKQEASELIDGLTTHFTLLHLGTSVIDRIKKERRFSVNDNEGKAYISETVFLNGLNYALSFWDKEVRQKGIDSIKKIYSTTVTIFGGSEELALYSPVFRSMFYKFTHCCYNEYYYAKLGGILGLKTMFHDLGIPAKWFFKRQFELVRSIFFILRDTPETAPHEVRESAKTLVLELLKTCNTGITKETVLEKPFQTLVGALVYDLASPTPMVREVAQQALKVLSETTGVPIASIMGPCKHLLLTPIFGKPLRALPFPMQIGNIDAITFCLALPDTFLTFNEELNRLLLEALALVDAEDESLANVHRLYEYRTSKQLIELRVVCIKLLSLALTKPDFSLGSLAEARIRILGVFFKALCNKSTEIINAAHQGLASSLQENAKLPKELLQNGLRPMLMNLSDHKKLTVSGLEALARLLELLISYFRVEIGRKLLDHLMAWAQINTLRQIAGQDLENNHTVQIVMAILNIFHLLPAKAYTFMEEIINTLQYLEGHLDRHQDSPFRKPISKFLNRFAENCIEYLVKNFKNRKLGNMLAMIAGMEGCENIRKMAEDKITVLMDDITNESDQELKVIKFANMIDLLESITKHDNSWFDNQRELLLKLSKIVEDISDIRKAPLISAAHFQSDQGIEKLQSIIVNYVTRNPQEFDIVFMIVDRHSRLKLKISDVVENYLFNDIVASKDIETRERFLNKTIEFVSEADPCLKSKIFFLKKVFNPIFIYEYDKNGKVDAFFTKEHPEWLEKLSNNIWKSTQDIITDHSSGSMDSYRYALLEVAALLLKLAPAFISDLRKDIIKFSWNYIKLEDNITKQVAYVTTSYFISAYETPAKLATQVFVALLRTHQTDSRHLVRQALDILAPVMSERMKDTDTPESWLKWPRRIISEDGFNVTQVLNVYQFIVQHPDLFFVAREHFISNIITAMGKLTILANPAIENQVLAIELAELILYWERKAKSLKVEEEVKDEEKVEEDQLEEIKDEEGEQQQQEQQSPEEDSKLSDGHDFITSPNYSIPFGQREACVTFLIRYVCISPQRASESELGQKALGILYDLLSPEHWHEVSVKLSFFEKFLLSNDLNSNNLLGYCLNALEVLGVVLEWKKPEWIVSNLSYLQKLLEKCIRSDNHDIQEVLQRVLSTVLKAINDQKESEEEEEDEEEDVKEFISLLTSTVSEDLGDMPSVAAGVTLSWTLANYRPSTLDPLLPSIMKTFSKLCKDHITITHQGSKSSSSSSKEASNSEYEAKMTTKLLEKILNLCSMRISNLGDQRRIFLSLLAQLIERSLDKDTLEKIIKIVKNWVFSRTDLFPTTKEKAAILSKMMVFEIRGEPTLSKEFYQIIVDIFEDDTFSCTELTVRMEQPFLVGTRSADVSIRRKLMSILNNSLEKDVAKRLYYVIRDQNWEFLADYPWLNQALQLIFGSINYGKIIKLIDGENQLAPLEAYPLPKPEHKMDVDHSNDELNQLLNKHSEFLKSVGDIKAGDILESLIDMFYQSSDTIHKTWASIFPIVFASIPRSEHLDFTRFLVILLSKDYHTRQIDSRPNVIQSLLEGVARCDGLQLPPFAVECLAANFNAWSQGIHILEKIDEESVNANAEVREVTQDALAKLYATLKEDDIFYGLWRRRAKYAETISALSYEQIGLWDKAQQLYETAQIKARSGALPYGESEYALWEDHWILCSEKLQHWDILTDLARHEGFSDLLLECGWRVADWYNDRETLDQTVKNVMDVPTPRRQVFETFLCLQGFGQEKETLQDLSRLCDEGIQLALRKWHGLPQRFNNAHIPLLHTFQQYVEFMEASQVYASLVTTNAQNLDVKSQELKRVLQVWRERLPNIWDDINIWNDLVTWRQHAFQVINKVYMPFIPILQQSNAGGNANSYAYRGFHEIAWVINRFAHVARKHNMPEVCIKELTRIYQLPNIEIQEAFLKLKEQVKCHYQNPNELNTGLDVISNTNLVYFATQQKAEFFTLKGMFLNKLNQKDEANKAFATSVQIDLNLPKAWAEWGMFNDRRFKENPNDMVYANNAISCYLQAAGLYKNGKTRKLLARILWLISLDDASGTLAQAFENFRGEVPVWYWITFIPQLLSSLSHKEAKLAKQVLVRIAKSYPQALHFQLRTTKEDFAAQQRQAIEIARQQAAAAAAAAASQDGKTEQPTDGNTETAASPVRARTHSPQVSPTQQHQSPPQMSQSSPQPPRPQSTQSNSSNIQQFRNNIPNSVRQPLEHVEEIMGILKTAYPLLALSLESLVDQINQRFKCTADEDAYRLGVALLNDGVQYLNRLGNPRDDAKLPPITEANITRFAETVLPKQIRAEFEKDLVIGKPNLETYIIKLRKWRDRLEDKLDRRFSEVNLENLCPHLSEFHHQKFEEIEVPGQYLLNKDNNSHFVKIERFLPTIDLARGTNACYKRLRIRGHDGSLHTFAIQFPAARHCRREECVFQLFRIFNDSISRKVETRRRNIQFTLPVAVPLSPHIRIVNDDPKDITLQKVYEDFCKKNGKSRDEPFIYTIEKLRAAYDQRLPKPDLASIRVEILSAIQSLLIPSTVLKNYFIELYPNFEDFWLFRKQFTSQYASFIFTTYMMCVNARQPQKIHVNMGSGNVWTSDMLPCKMPSKANTTSSGDANGGAAPAKPTPIFVNAEQVPFRLTPNIQKLIGESGLEGILSVYVACIARALMEPESDLEQYLTLFVRDEVISWFAQHDRSSLSVNGSSANAAANDNQIRDVVRLNVDSIIKRVMTMGHISSGSGVATQNILELISQAVNPRNLAAADTLWMAYF</sequence>
<dbReference type="InterPro" id="IPR000403">
    <property type="entry name" value="PI3/4_kinase_cat_dom"/>
</dbReference>
<proteinExistence type="inferred from homology"/>
<name>A0A8J5QQ30_9ASCO</name>
<keyword evidence="7" id="KW-1185">Reference proteome</keyword>
<dbReference type="PANTHER" id="PTHR11139:SF1">
    <property type="entry name" value="TRANSFORMATION_TRANSCRIPTION DOMAIN-ASSOCIATED PROTEIN"/>
    <property type="match status" value="1"/>
</dbReference>
<dbReference type="GO" id="GO:0035267">
    <property type="term" value="C:NuA4 histone acetyltransferase complex"/>
    <property type="evidence" value="ECO:0007669"/>
    <property type="project" value="TreeGrafter"/>
</dbReference>
<dbReference type="GO" id="GO:0006281">
    <property type="term" value="P:DNA repair"/>
    <property type="evidence" value="ECO:0007669"/>
    <property type="project" value="TreeGrafter"/>
</dbReference>
<feature type="compositionally biased region" description="Acidic residues" evidence="2">
    <location>
        <begin position="2064"/>
        <end position="2079"/>
    </location>
</feature>
<evidence type="ECO:0000259" key="4">
    <source>
        <dbReference type="PROSITE" id="PS51189"/>
    </source>
</evidence>
<evidence type="ECO:0000313" key="6">
    <source>
        <dbReference type="EMBL" id="KAG7665608.1"/>
    </source>
</evidence>
<feature type="domain" description="PI3K/PI4K catalytic" evidence="3">
    <location>
        <begin position="3481"/>
        <end position="3823"/>
    </location>
</feature>
<comment type="similarity">
    <text evidence="1">Belongs to the PI3/PI4-kinase family. TRA1 subfamily.</text>
</comment>
<dbReference type="Pfam" id="PF20206">
    <property type="entry name" value="Tra1_ring"/>
    <property type="match status" value="1"/>
</dbReference>
<feature type="compositionally biased region" description="Polar residues" evidence="2">
    <location>
        <begin position="3241"/>
        <end position="3251"/>
    </location>
</feature>
<dbReference type="Pfam" id="PF20175">
    <property type="entry name" value="Tra1_central"/>
    <property type="match status" value="1"/>
</dbReference>
<dbReference type="InterPro" id="IPR050517">
    <property type="entry name" value="DDR_Repair_Kinase"/>
</dbReference>
<dbReference type="GeneID" id="73467615"/>
<comment type="caution">
    <text evidence="6">The sequence shown here is derived from an EMBL/GenBank/DDBJ whole genome shotgun (WGS) entry which is preliminary data.</text>
</comment>
<evidence type="ECO:0000313" key="7">
    <source>
        <dbReference type="Proteomes" id="UP000694255"/>
    </source>
</evidence>
<dbReference type="OrthoDB" id="5570127at2759"/>
<feature type="domain" description="FAT" evidence="4">
    <location>
        <begin position="2655"/>
        <end position="3210"/>
    </location>
</feature>
<dbReference type="GO" id="GO:0005634">
    <property type="term" value="C:nucleus"/>
    <property type="evidence" value="ECO:0007669"/>
    <property type="project" value="TreeGrafter"/>
</dbReference>
<evidence type="ECO:0000259" key="5">
    <source>
        <dbReference type="PROSITE" id="PS51190"/>
    </source>
</evidence>
<dbReference type="Pfam" id="PF02260">
    <property type="entry name" value="FATC"/>
    <property type="match status" value="1"/>
</dbReference>
<dbReference type="InterPro" id="IPR003152">
    <property type="entry name" value="FATC_dom"/>
</dbReference>
<evidence type="ECO:0000259" key="3">
    <source>
        <dbReference type="PROSITE" id="PS50290"/>
    </source>
</evidence>
<dbReference type="GO" id="GO:0000124">
    <property type="term" value="C:SAGA complex"/>
    <property type="evidence" value="ECO:0007669"/>
    <property type="project" value="TreeGrafter"/>
</dbReference>
<dbReference type="PROSITE" id="PS50290">
    <property type="entry name" value="PI3_4_KINASE_3"/>
    <property type="match status" value="1"/>
</dbReference>
<dbReference type="FunFam" id="1.10.1070.11:FF:000044">
    <property type="entry name" value="NuA4 histone acetyltransferase subunit"/>
    <property type="match status" value="1"/>
</dbReference>
<feature type="compositionally biased region" description="Basic and acidic residues" evidence="2">
    <location>
        <begin position="516"/>
        <end position="529"/>
    </location>
</feature>
<feature type="region of interest" description="Disordered" evidence="2">
    <location>
        <begin position="3230"/>
        <end position="3295"/>
    </location>
</feature>
<dbReference type="SMART" id="SM00146">
    <property type="entry name" value="PI3Kc"/>
    <property type="match status" value="1"/>
</dbReference>
<dbReference type="InterPro" id="IPR003151">
    <property type="entry name" value="PIK-rel_kinase_FAT"/>
</dbReference>
<dbReference type="Pfam" id="PF00454">
    <property type="entry name" value="PI3_PI4_kinase"/>
    <property type="match status" value="1"/>
</dbReference>
<accession>A0A8J5QQ30</accession>
<dbReference type="CDD" id="cd05163">
    <property type="entry name" value="PIKK_TRRAP"/>
    <property type="match status" value="1"/>
</dbReference>
<dbReference type="GO" id="GO:0006355">
    <property type="term" value="P:regulation of DNA-templated transcription"/>
    <property type="evidence" value="ECO:0007669"/>
    <property type="project" value="TreeGrafter"/>
</dbReference>
<evidence type="ECO:0000256" key="2">
    <source>
        <dbReference type="SAM" id="MobiDB-lite"/>
    </source>
</evidence>
<dbReference type="PROSITE" id="PS51190">
    <property type="entry name" value="FATC"/>
    <property type="match status" value="1"/>
</dbReference>
<evidence type="ECO:0000256" key="1">
    <source>
        <dbReference type="ARBA" id="ARBA00007234"/>
    </source>
</evidence>
<dbReference type="PANTHER" id="PTHR11139">
    <property type="entry name" value="ATAXIA TELANGIECTASIA MUTATED ATM -RELATED"/>
    <property type="match status" value="1"/>
</dbReference>
<dbReference type="InterPro" id="IPR046807">
    <property type="entry name" value="Tra1_central"/>
</dbReference>
<organism evidence="6 7">
    <name type="scientific">[Candida] subhashii</name>
    <dbReference type="NCBI Taxonomy" id="561895"/>
    <lineage>
        <taxon>Eukaryota</taxon>
        <taxon>Fungi</taxon>
        <taxon>Dikarya</taxon>
        <taxon>Ascomycota</taxon>
        <taxon>Saccharomycotina</taxon>
        <taxon>Pichiomycetes</taxon>
        <taxon>Debaryomycetaceae</taxon>
        <taxon>Spathaspora</taxon>
    </lineage>
</organism>
<dbReference type="RefSeq" id="XP_049265840.1">
    <property type="nucleotide sequence ID" value="XM_049410529.1"/>
</dbReference>
<protein>
    <submittedName>
        <fullName evidence="6">TRA1</fullName>
    </submittedName>
</protein>
<feature type="region of interest" description="Disordered" evidence="2">
    <location>
        <begin position="164"/>
        <end position="189"/>
    </location>
</feature>
<dbReference type="Pfam" id="PF02259">
    <property type="entry name" value="FAT"/>
    <property type="match status" value="1"/>
</dbReference>
<dbReference type="InterPro" id="IPR014009">
    <property type="entry name" value="PIK_FAT"/>
</dbReference>
<dbReference type="InterPro" id="IPR046805">
    <property type="entry name" value="Tra1_ring"/>
</dbReference>
<feature type="domain" description="FATC" evidence="5">
    <location>
        <begin position="3830"/>
        <end position="3863"/>
    </location>
</feature>
<feature type="region of interest" description="Disordered" evidence="2">
    <location>
        <begin position="1046"/>
        <end position="1069"/>
    </location>
</feature>
<dbReference type="EMBL" id="JAGSYN010000048">
    <property type="protein sequence ID" value="KAG7665608.1"/>
    <property type="molecule type" value="Genomic_DNA"/>
</dbReference>
<dbReference type="SMART" id="SM01343">
    <property type="entry name" value="FATC"/>
    <property type="match status" value="1"/>
</dbReference>
<gene>
    <name evidence="6" type="ORF">J8A68_000814</name>
</gene>
<dbReference type="Proteomes" id="UP000694255">
    <property type="component" value="Unassembled WGS sequence"/>
</dbReference>
<reference evidence="6 7" key="1">
    <citation type="journal article" date="2021" name="DNA Res.">
        <title>Genome analysis of Candida subhashii reveals its hybrid nature and dual mitochondrial genome conformations.</title>
        <authorList>
            <person name="Mixao V."/>
            <person name="Hegedusova E."/>
            <person name="Saus E."/>
            <person name="Pryszcz L.P."/>
            <person name="Cillingova A."/>
            <person name="Nosek J."/>
            <person name="Gabaldon T."/>
        </authorList>
    </citation>
    <scope>NUCLEOTIDE SEQUENCE [LARGE SCALE GENOMIC DNA]</scope>
    <source>
        <strain evidence="6 7">CBS 10753</strain>
    </source>
</reference>
<feature type="region of interest" description="Disordered" evidence="2">
    <location>
        <begin position="2064"/>
        <end position="2096"/>
    </location>
</feature>
<feature type="compositionally biased region" description="Low complexity" evidence="2">
    <location>
        <begin position="3261"/>
        <end position="3280"/>
    </location>
</feature>
<feature type="region of interest" description="Disordered" evidence="2">
    <location>
        <begin position="507"/>
        <end position="536"/>
    </location>
</feature>
<dbReference type="PROSITE" id="PS51189">
    <property type="entry name" value="FAT"/>
    <property type="match status" value="1"/>
</dbReference>